<gene>
    <name evidence="2" type="ORF">PAAG_03728</name>
</gene>
<dbReference type="EMBL" id="KN294000">
    <property type="protein sequence ID" value="EEH41807.2"/>
    <property type="molecule type" value="Genomic_DNA"/>
</dbReference>
<proteinExistence type="predicted"/>
<organism evidence="2 3">
    <name type="scientific">Paracoccidioides lutzii (strain ATCC MYA-826 / Pb01)</name>
    <name type="common">Paracoccidioides brasiliensis</name>
    <dbReference type="NCBI Taxonomy" id="502779"/>
    <lineage>
        <taxon>Eukaryota</taxon>
        <taxon>Fungi</taxon>
        <taxon>Dikarya</taxon>
        <taxon>Ascomycota</taxon>
        <taxon>Pezizomycotina</taxon>
        <taxon>Eurotiomycetes</taxon>
        <taxon>Eurotiomycetidae</taxon>
        <taxon>Onygenales</taxon>
        <taxon>Ajellomycetaceae</taxon>
        <taxon>Paracoccidioides</taxon>
    </lineage>
</organism>
<dbReference type="Proteomes" id="UP000002059">
    <property type="component" value="Partially assembled WGS sequence"/>
</dbReference>
<evidence type="ECO:0000256" key="1">
    <source>
        <dbReference type="SAM" id="MobiDB-lite"/>
    </source>
</evidence>
<accession>C1GYY4</accession>
<dbReference type="RefSeq" id="XP_015702136.1">
    <property type="nucleotide sequence ID" value="XM_015845047.1"/>
</dbReference>
<feature type="compositionally biased region" description="Basic and acidic residues" evidence="1">
    <location>
        <begin position="119"/>
        <end position="145"/>
    </location>
</feature>
<reference evidence="2 3" key="1">
    <citation type="journal article" date="2011" name="PLoS Genet.">
        <title>Comparative genomic analysis of human fungal pathogens causing paracoccidioidomycosis.</title>
        <authorList>
            <person name="Desjardins C.A."/>
            <person name="Champion M.D."/>
            <person name="Holder J.W."/>
            <person name="Muszewska A."/>
            <person name="Goldberg J."/>
            <person name="Bailao A.M."/>
            <person name="Brigido M.M."/>
            <person name="Ferreira M.E."/>
            <person name="Garcia A.M."/>
            <person name="Grynberg M."/>
            <person name="Gujja S."/>
            <person name="Heiman D.I."/>
            <person name="Henn M.R."/>
            <person name="Kodira C.D."/>
            <person name="Leon-Narvaez H."/>
            <person name="Longo L.V."/>
            <person name="Ma L.J."/>
            <person name="Malavazi I."/>
            <person name="Matsuo A.L."/>
            <person name="Morais F.V."/>
            <person name="Pereira M."/>
            <person name="Rodriguez-Brito S."/>
            <person name="Sakthikumar S."/>
            <person name="Salem-Izacc S.M."/>
            <person name="Sykes S.M."/>
            <person name="Teixeira M.M."/>
            <person name="Vallejo M.C."/>
            <person name="Walter M.E."/>
            <person name="Yandava C."/>
            <person name="Young S."/>
            <person name="Zeng Q."/>
            <person name="Zucker J."/>
            <person name="Felipe M.S."/>
            <person name="Goldman G.H."/>
            <person name="Haas B.J."/>
            <person name="McEwen J.G."/>
            <person name="Nino-Vega G."/>
            <person name="Puccia R."/>
            <person name="San-Blas G."/>
            <person name="Soares C.M."/>
            <person name="Birren B.W."/>
            <person name="Cuomo C.A."/>
        </authorList>
    </citation>
    <scope>NUCLEOTIDE SEQUENCE [LARGE SCALE GENOMIC DNA]</scope>
    <source>
        <strain evidence="3">ATCC MYA-826 / Pb01</strain>
    </source>
</reference>
<dbReference type="HOGENOM" id="CLU_1787399_0_0_1"/>
<sequence>MTFIRVETQHTSLSLGMFGFSGIRSPPQTPYLPSHIVLLPERGHKGPKTKPCPKLPCKMQCKCKKREPCFRLTGSFGRSSVFVEWVAGISGPASFILSPSRWSSELLVFPNNSNYQEPGRGREWKDLGGERNGGDDKRRVADFFG</sequence>
<dbReference type="KEGG" id="pbl:PAAG_03728"/>
<dbReference type="GeneID" id="9097571"/>
<name>C1GYY4_PARBA</name>
<dbReference type="VEuPathDB" id="FungiDB:PAAG_03728"/>
<keyword evidence="3" id="KW-1185">Reference proteome</keyword>
<evidence type="ECO:0000313" key="2">
    <source>
        <dbReference type="EMBL" id="EEH41807.2"/>
    </source>
</evidence>
<protein>
    <submittedName>
        <fullName evidence="2">Uncharacterized protein</fullName>
    </submittedName>
</protein>
<dbReference type="AlphaFoldDB" id="C1GYY4"/>
<evidence type="ECO:0000313" key="3">
    <source>
        <dbReference type="Proteomes" id="UP000002059"/>
    </source>
</evidence>
<feature type="region of interest" description="Disordered" evidence="1">
    <location>
        <begin position="118"/>
        <end position="145"/>
    </location>
</feature>